<dbReference type="CDD" id="cd20558">
    <property type="entry name" value="CYCLIN_ScPCL7-like"/>
    <property type="match status" value="1"/>
</dbReference>
<dbReference type="GO" id="GO:0005634">
    <property type="term" value="C:nucleus"/>
    <property type="evidence" value="ECO:0007669"/>
    <property type="project" value="TreeGrafter"/>
</dbReference>
<keyword evidence="3" id="KW-1185">Reference proteome</keyword>
<dbReference type="Proteomes" id="UP001150569">
    <property type="component" value="Unassembled WGS sequence"/>
</dbReference>
<evidence type="ECO:0000313" key="3">
    <source>
        <dbReference type="Proteomes" id="UP001150569"/>
    </source>
</evidence>
<evidence type="ECO:0000313" key="2">
    <source>
        <dbReference type="EMBL" id="KAJ1927830.1"/>
    </source>
</evidence>
<comment type="caution">
    <text evidence="2">The sequence shown here is derived from an EMBL/GenBank/DDBJ whole genome shotgun (WGS) entry which is preliminary data.</text>
</comment>
<dbReference type="InterPro" id="IPR013922">
    <property type="entry name" value="Cyclin_PHO80-like"/>
</dbReference>
<dbReference type="InterPro" id="IPR036915">
    <property type="entry name" value="Cyclin-like_sf"/>
</dbReference>
<dbReference type="EMBL" id="JANBPT010000100">
    <property type="protein sequence ID" value="KAJ1927830.1"/>
    <property type="molecule type" value="Genomic_DNA"/>
</dbReference>
<gene>
    <name evidence="2" type="primary">PHO80</name>
    <name evidence="2" type="ORF">IWQ60_002595</name>
</gene>
<dbReference type="Pfam" id="PF08613">
    <property type="entry name" value="Cyclin"/>
    <property type="match status" value="1"/>
</dbReference>
<protein>
    <submittedName>
        <fullName evidence="2">Pho80p cyclin</fullName>
    </submittedName>
</protein>
<feature type="compositionally biased region" description="Polar residues" evidence="1">
    <location>
        <begin position="11"/>
        <end position="28"/>
    </location>
</feature>
<dbReference type="GO" id="GO:0000307">
    <property type="term" value="C:cyclin-dependent protein kinase holoenzyme complex"/>
    <property type="evidence" value="ECO:0007669"/>
    <property type="project" value="TreeGrafter"/>
</dbReference>
<sequence length="348" mass="37262">MLPNHQPARATASTTLGPAASDTNSTPASLTTTLPNLYHEVDSAHLTHLVAAMLDQLIAVNDNIPFGKDHLTRFHSRVSPGISVYDYLVRIVRYTTLENTCLLLLLVYIDRASAAKVRTHAASSSSPPAFHISSLTVHRFLITAVTIAAKAVCDFYHTNSHYARVGGISVQEINSLEIELLIIMGWDVSTRYEMLQKYYVSLVVRHPSYCLPDPALALAAVVPVSPSTPTPLVTSSPAATTTASALTAPPGVATRSPAATVSMAQQSALSGRDPNHLQRHDSATVTRPAVESLEAPQCGALRRQISASPRHSPHRRISASPRRPAAVGSTRISHGSPVETNRTVLTDG</sequence>
<proteinExistence type="predicted"/>
<dbReference type="Gene3D" id="1.10.472.10">
    <property type="entry name" value="Cyclin-like"/>
    <property type="match status" value="1"/>
</dbReference>
<feature type="compositionally biased region" description="Polar residues" evidence="1">
    <location>
        <begin position="257"/>
        <end position="269"/>
    </location>
</feature>
<dbReference type="GO" id="GO:0019901">
    <property type="term" value="F:protein kinase binding"/>
    <property type="evidence" value="ECO:0007669"/>
    <property type="project" value="InterPro"/>
</dbReference>
<reference evidence="2" key="1">
    <citation type="submission" date="2022-07" db="EMBL/GenBank/DDBJ databases">
        <title>Phylogenomic reconstructions and comparative analyses of Kickxellomycotina fungi.</title>
        <authorList>
            <person name="Reynolds N.K."/>
            <person name="Stajich J.E."/>
            <person name="Barry K."/>
            <person name="Grigoriev I.V."/>
            <person name="Crous P."/>
            <person name="Smith M.E."/>
        </authorList>
    </citation>
    <scope>NUCLEOTIDE SEQUENCE</scope>
    <source>
        <strain evidence="2">RSA 861</strain>
    </source>
</reference>
<name>A0A9W8ABZ2_9FUNG</name>
<dbReference type="SUPFAM" id="SSF47954">
    <property type="entry name" value="Cyclin-like"/>
    <property type="match status" value="1"/>
</dbReference>
<feature type="region of interest" description="Disordered" evidence="1">
    <location>
        <begin position="1"/>
        <end position="28"/>
    </location>
</feature>
<dbReference type="GO" id="GO:0016538">
    <property type="term" value="F:cyclin-dependent protein serine/threonine kinase regulator activity"/>
    <property type="evidence" value="ECO:0007669"/>
    <property type="project" value="TreeGrafter"/>
</dbReference>
<organism evidence="2 3">
    <name type="scientific">Tieghemiomyces parasiticus</name>
    <dbReference type="NCBI Taxonomy" id="78921"/>
    <lineage>
        <taxon>Eukaryota</taxon>
        <taxon>Fungi</taxon>
        <taxon>Fungi incertae sedis</taxon>
        <taxon>Zoopagomycota</taxon>
        <taxon>Kickxellomycotina</taxon>
        <taxon>Dimargaritomycetes</taxon>
        <taxon>Dimargaritales</taxon>
        <taxon>Dimargaritaceae</taxon>
        <taxon>Tieghemiomyces</taxon>
    </lineage>
</organism>
<feature type="compositionally biased region" description="Basic and acidic residues" evidence="1">
    <location>
        <begin position="273"/>
        <end position="282"/>
    </location>
</feature>
<dbReference type="OrthoDB" id="337735at2759"/>
<dbReference type="PANTHER" id="PTHR15615:SF117">
    <property type="entry name" value="PHO85 CYCLIN PHO80"/>
    <property type="match status" value="1"/>
</dbReference>
<evidence type="ECO:0000256" key="1">
    <source>
        <dbReference type="SAM" id="MobiDB-lite"/>
    </source>
</evidence>
<feature type="compositionally biased region" description="Polar residues" evidence="1">
    <location>
        <begin position="330"/>
        <end position="348"/>
    </location>
</feature>
<dbReference type="PANTHER" id="PTHR15615">
    <property type="match status" value="1"/>
</dbReference>
<feature type="region of interest" description="Disordered" evidence="1">
    <location>
        <begin position="243"/>
        <end position="348"/>
    </location>
</feature>
<dbReference type="AlphaFoldDB" id="A0A9W8ABZ2"/>
<accession>A0A9W8ABZ2</accession>